<dbReference type="Proteomes" id="UP000478052">
    <property type="component" value="Unassembled WGS sequence"/>
</dbReference>
<dbReference type="OrthoDB" id="1875751at2759"/>
<gene>
    <name evidence="7" type="ORF">FWK35_00008446</name>
</gene>
<reference evidence="7 8" key="1">
    <citation type="submission" date="2019-08" db="EMBL/GenBank/DDBJ databases">
        <title>Whole genome of Aphis craccivora.</title>
        <authorList>
            <person name="Voronova N.V."/>
            <person name="Shulinski R.S."/>
            <person name="Bandarenka Y.V."/>
            <person name="Zhorov D.G."/>
            <person name="Warner D."/>
        </authorList>
    </citation>
    <scope>NUCLEOTIDE SEQUENCE [LARGE SCALE GENOMIC DNA]</scope>
    <source>
        <strain evidence="7">180601</strain>
        <tissue evidence="7">Whole Body</tissue>
    </source>
</reference>
<dbReference type="Pfam" id="PF00076">
    <property type="entry name" value="RRM_1"/>
    <property type="match status" value="2"/>
</dbReference>
<keyword evidence="3" id="KW-0539">Nucleus</keyword>
<feature type="domain" description="RRM" evidence="6">
    <location>
        <begin position="25"/>
        <end position="102"/>
    </location>
</feature>
<feature type="compositionally biased region" description="Polar residues" evidence="5">
    <location>
        <begin position="1"/>
        <end position="16"/>
    </location>
</feature>
<dbReference type="PROSITE" id="PS50102">
    <property type="entry name" value="RRM"/>
    <property type="match status" value="2"/>
</dbReference>
<name>A0A6G0YLD5_APHCR</name>
<evidence type="ECO:0000256" key="5">
    <source>
        <dbReference type="SAM" id="MobiDB-lite"/>
    </source>
</evidence>
<dbReference type="Gene3D" id="3.30.70.330">
    <property type="match status" value="2"/>
</dbReference>
<dbReference type="EMBL" id="VUJU01003423">
    <property type="protein sequence ID" value="KAF0757945.1"/>
    <property type="molecule type" value="Genomic_DNA"/>
</dbReference>
<dbReference type="InterPro" id="IPR012677">
    <property type="entry name" value="Nucleotide-bd_a/b_plait_sf"/>
</dbReference>
<dbReference type="PANTHER" id="PTHR48033:SF10">
    <property type="entry name" value="RNA-BINDING PROTEIN SQUID"/>
    <property type="match status" value="1"/>
</dbReference>
<proteinExistence type="predicted"/>
<keyword evidence="2 4" id="KW-0694">RNA-binding</keyword>
<comment type="caution">
    <text evidence="7">The sequence shown here is derived from an EMBL/GenBank/DDBJ whole genome shotgun (WGS) entry which is preliminary data.</text>
</comment>
<accession>A0A6G0YLD5</accession>
<dbReference type="PANTHER" id="PTHR48033">
    <property type="entry name" value="RNA-BINDING (RRM/RBD/RNP MOTIFS) FAMILY PROTEIN"/>
    <property type="match status" value="1"/>
</dbReference>
<evidence type="ECO:0000256" key="2">
    <source>
        <dbReference type="ARBA" id="ARBA00022884"/>
    </source>
</evidence>
<evidence type="ECO:0000256" key="3">
    <source>
        <dbReference type="ARBA" id="ARBA00023242"/>
    </source>
</evidence>
<comment type="subcellular location">
    <subcellularLocation>
        <location evidence="1">Nucleus</location>
    </subcellularLocation>
</comment>
<evidence type="ECO:0000313" key="8">
    <source>
        <dbReference type="Proteomes" id="UP000478052"/>
    </source>
</evidence>
<evidence type="ECO:0000259" key="6">
    <source>
        <dbReference type="PROSITE" id="PS50102"/>
    </source>
</evidence>
<evidence type="ECO:0000313" key="7">
    <source>
        <dbReference type="EMBL" id="KAF0757945.1"/>
    </source>
</evidence>
<evidence type="ECO:0000256" key="1">
    <source>
        <dbReference type="ARBA" id="ARBA00004123"/>
    </source>
</evidence>
<dbReference type="AlphaFoldDB" id="A0A6G0YLD5"/>
<feature type="domain" description="RRM" evidence="6">
    <location>
        <begin position="109"/>
        <end position="191"/>
    </location>
</feature>
<protein>
    <submittedName>
        <fullName evidence="7">RNA-binding protein squid-like</fullName>
    </submittedName>
</protein>
<dbReference type="InterPro" id="IPR000504">
    <property type="entry name" value="RRM_dom"/>
</dbReference>
<feature type="region of interest" description="Disordered" evidence="5">
    <location>
        <begin position="1"/>
        <end position="22"/>
    </location>
</feature>
<evidence type="ECO:0000256" key="4">
    <source>
        <dbReference type="PROSITE-ProRule" id="PRU00176"/>
    </source>
</evidence>
<dbReference type="InterPro" id="IPR035979">
    <property type="entry name" value="RBD_domain_sf"/>
</dbReference>
<organism evidence="7 8">
    <name type="scientific">Aphis craccivora</name>
    <name type="common">Cowpea aphid</name>
    <dbReference type="NCBI Taxonomy" id="307492"/>
    <lineage>
        <taxon>Eukaryota</taxon>
        <taxon>Metazoa</taxon>
        <taxon>Ecdysozoa</taxon>
        <taxon>Arthropoda</taxon>
        <taxon>Hexapoda</taxon>
        <taxon>Insecta</taxon>
        <taxon>Pterygota</taxon>
        <taxon>Neoptera</taxon>
        <taxon>Paraneoptera</taxon>
        <taxon>Hemiptera</taxon>
        <taxon>Sternorrhyncha</taxon>
        <taxon>Aphidomorpha</taxon>
        <taxon>Aphidoidea</taxon>
        <taxon>Aphididae</taxon>
        <taxon>Aphidini</taxon>
        <taxon>Aphis</taxon>
        <taxon>Aphis</taxon>
    </lineage>
</organism>
<dbReference type="GO" id="GO:0010468">
    <property type="term" value="P:regulation of gene expression"/>
    <property type="evidence" value="ECO:0007669"/>
    <property type="project" value="TreeGrafter"/>
</dbReference>
<keyword evidence="8" id="KW-1185">Reference proteome</keyword>
<dbReference type="GO" id="GO:0005654">
    <property type="term" value="C:nucleoplasm"/>
    <property type="evidence" value="ECO:0007669"/>
    <property type="project" value="TreeGrafter"/>
</dbReference>
<dbReference type="GO" id="GO:0003723">
    <property type="term" value="F:RNA binding"/>
    <property type="evidence" value="ECO:0007669"/>
    <property type="project" value="UniProtKB-UniRule"/>
</dbReference>
<dbReference type="GO" id="GO:0000785">
    <property type="term" value="C:chromatin"/>
    <property type="evidence" value="ECO:0007669"/>
    <property type="project" value="TreeGrafter"/>
</dbReference>
<dbReference type="SMART" id="SM00360">
    <property type="entry name" value="RRM"/>
    <property type="match status" value="2"/>
</dbReference>
<sequence>MLQEDITQQSNENNRFSGPGLDDDKKVFVGGIDRNINKNELLDYFMQYGDIENLIIKTNPFTGESRGFAFVQFVNSKSVDNLLAVGEHTIADKKVHLKRVTKKVNPLECQIFVGGLTSEITEQNVRNYFVQFGQLSDYQRPFNKMKNQMRSYCFITFEDSEVVDQVLQNPKPVINGKEIDVQRVKFNPERIIDPVGSAIDPATFGIIPAYPGYMALAAASPYGTAADYGYAANVYNAYGAYGGDDYSANGYGGGGNQAQAYRGGQY</sequence>
<dbReference type="SUPFAM" id="SSF54928">
    <property type="entry name" value="RNA-binding domain, RBD"/>
    <property type="match status" value="2"/>
</dbReference>